<keyword evidence="1" id="KW-0004">4Fe-4S</keyword>
<keyword evidence="5" id="KW-0411">Iron-sulfur</keyword>
<dbReference type="Gene3D" id="3.50.50.60">
    <property type="entry name" value="FAD/NAD(P)-binding domain"/>
    <property type="match status" value="1"/>
</dbReference>
<accession>A0A931E8L6</accession>
<evidence type="ECO:0000256" key="5">
    <source>
        <dbReference type="ARBA" id="ARBA00023014"/>
    </source>
</evidence>
<keyword evidence="2" id="KW-0479">Metal-binding</keyword>
<sequence>MKCIIFSIVTVLFAAGVFAQYDVCIYGGTSAGVIAAYTAARQNKKVILIEPGKHPGGLSSGGLGYTDIGNKYVVTGLARDFYRRLGKHYGKFETWIFEPHVAEQIFNDYIREANVPVLYGYRITGALKQNNAIQSITIENAFMPAAATNKTITAKMFIDCSYEGDLMAKAGVRYTVGREDNKTYNETWNGIQLLDKHQFPDGVDPYKIAGDSTSGLLWGISSNSLLPNGTGNAMVQTYNYRICLTNNAANRIDITAPAGYDPSNYELLLRYIAIFKPKELNDRVLKIDIMPNNKTDINNNGPFSTDYIGMNHAYPDADYKTRQQILKDQLLYTQGLLYFIGHDPRMPAHLRNEMLQWGYPKDEYTDNNNFTPQAYVRESRRMIGAYVMTQHNCEGREVITDGAGMAAYTMDSHNCQRLVVNGMVKNEGDVQVGGFGPYPVSYRALVPKPEECTNLLVPVCLSASHIAYGSIRMEPVFMVLAQSGAAAACMAIDNNTTVQQVDVKKLQALLAQNPLMDGSVAEILVDDNDAAHVKISGAHVVKQNGGYGTTWIMLPQAAQPASVVYTPSVQHAGNYAIYAYVPVAGQASTFLRYQLNNDKGTKITVRTPTKAEGQTSGEWVLLGTHYLPKGNNTSVTLTAKGADGTVAADALLFVPAK</sequence>
<keyword evidence="3" id="KW-0560">Oxidoreductase</keyword>
<dbReference type="InterPro" id="IPR033803">
    <property type="entry name" value="CBD-like_Golvesin-Xly"/>
</dbReference>
<dbReference type="Pfam" id="PF12831">
    <property type="entry name" value="FAD_oxidored"/>
    <property type="match status" value="1"/>
</dbReference>
<dbReference type="AlphaFoldDB" id="A0A931E8L6"/>
<comment type="caution">
    <text evidence="7">The sequence shown here is derived from an EMBL/GenBank/DDBJ whole genome shotgun (WGS) entry which is preliminary data.</text>
</comment>
<dbReference type="PANTHER" id="PTHR43498:SF1">
    <property type="entry name" value="COB--COM HETERODISULFIDE REDUCTASE IRON-SULFUR SUBUNIT A"/>
    <property type="match status" value="1"/>
</dbReference>
<evidence type="ECO:0000256" key="3">
    <source>
        <dbReference type="ARBA" id="ARBA00023002"/>
    </source>
</evidence>
<dbReference type="InterPro" id="IPR036188">
    <property type="entry name" value="FAD/NAD-bd_sf"/>
</dbReference>
<evidence type="ECO:0000256" key="2">
    <source>
        <dbReference type="ARBA" id="ARBA00022723"/>
    </source>
</evidence>
<name>A0A931E8L6_9BACT</name>
<protein>
    <submittedName>
        <fullName evidence="7">FAD-dependent oxidoreductase</fullName>
    </submittedName>
</protein>
<dbReference type="EMBL" id="JADWYR010000002">
    <property type="protein sequence ID" value="MBG9377376.1"/>
    <property type="molecule type" value="Genomic_DNA"/>
</dbReference>
<dbReference type="InterPro" id="IPR039650">
    <property type="entry name" value="HdrA-like"/>
</dbReference>
<dbReference type="SUPFAM" id="SSF51905">
    <property type="entry name" value="FAD/NAD(P)-binding domain"/>
    <property type="match status" value="1"/>
</dbReference>
<keyword evidence="8" id="KW-1185">Reference proteome</keyword>
<dbReference type="GO" id="GO:0046872">
    <property type="term" value="F:metal ion binding"/>
    <property type="evidence" value="ECO:0007669"/>
    <property type="project" value="UniProtKB-KW"/>
</dbReference>
<dbReference type="GO" id="GO:0016491">
    <property type="term" value="F:oxidoreductase activity"/>
    <property type="evidence" value="ECO:0007669"/>
    <property type="project" value="UniProtKB-KW"/>
</dbReference>
<reference evidence="7" key="1">
    <citation type="submission" date="2020-11" db="EMBL/GenBank/DDBJ databases">
        <title>Bacterial whole genome sequence for Panacibacter sp. DH6.</title>
        <authorList>
            <person name="Le V."/>
            <person name="Ko S."/>
            <person name="Ahn C.-Y."/>
            <person name="Oh H.-M."/>
        </authorList>
    </citation>
    <scope>NUCLEOTIDE SEQUENCE</scope>
    <source>
        <strain evidence="7">DH6</strain>
    </source>
</reference>
<evidence type="ECO:0000256" key="1">
    <source>
        <dbReference type="ARBA" id="ARBA00022485"/>
    </source>
</evidence>
<dbReference type="RefSeq" id="WP_196991463.1">
    <property type="nucleotide sequence ID" value="NZ_JADWYR010000002.1"/>
</dbReference>
<evidence type="ECO:0000259" key="6">
    <source>
        <dbReference type="Pfam" id="PF25275"/>
    </source>
</evidence>
<dbReference type="Proteomes" id="UP000628448">
    <property type="component" value="Unassembled WGS sequence"/>
</dbReference>
<gene>
    <name evidence="7" type="ORF">I5907_14125</name>
</gene>
<dbReference type="Pfam" id="PF25275">
    <property type="entry name" value="Golvesin_C"/>
    <property type="match status" value="1"/>
</dbReference>
<evidence type="ECO:0000256" key="4">
    <source>
        <dbReference type="ARBA" id="ARBA00023004"/>
    </source>
</evidence>
<dbReference type="GO" id="GO:0051539">
    <property type="term" value="F:4 iron, 4 sulfur cluster binding"/>
    <property type="evidence" value="ECO:0007669"/>
    <property type="project" value="UniProtKB-KW"/>
</dbReference>
<evidence type="ECO:0000313" key="7">
    <source>
        <dbReference type="EMBL" id="MBG9377376.1"/>
    </source>
</evidence>
<feature type="domain" description="Golvesin/Xly CBD-like" evidence="6">
    <location>
        <begin position="523"/>
        <end position="653"/>
    </location>
</feature>
<evidence type="ECO:0000313" key="8">
    <source>
        <dbReference type="Proteomes" id="UP000628448"/>
    </source>
</evidence>
<proteinExistence type="predicted"/>
<dbReference type="PANTHER" id="PTHR43498">
    <property type="entry name" value="FERREDOXIN:COB-COM HETERODISULFIDE REDUCTASE SUBUNIT A"/>
    <property type="match status" value="1"/>
</dbReference>
<organism evidence="7 8">
    <name type="scientific">Panacibacter microcysteis</name>
    <dbReference type="NCBI Taxonomy" id="2793269"/>
    <lineage>
        <taxon>Bacteria</taxon>
        <taxon>Pseudomonadati</taxon>
        <taxon>Bacteroidota</taxon>
        <taxon>Chitinophagia</taxon>
        <taxon>Chitinophagales</taxon>
        <taxon>Chitinophagaceae</taxon>
        <taxon>Panacibacter</taxon>
    </lineage>
</organism>
<keyword evidence="4" id="KW-0408">Iron</keyword>